<accession>A0AAV6TW67</accession>
<dbReference type="AlphaFoldDB" id="A0AAV6TW67"/>
<feature type="compositionally biased region" description="Basic residues" evidence="2">
    <location>
        <begin position="276"/>
        <end position="300"/>
    </location>
</feature>
<proteinExistence type="inferred from homology"/>
<gene>
    <name evidence="3" type="ORF">JTE90_008364</name>
</gene>
<evidence type="ECO:0008006" key="5">
    <source>
        <dbReference type="Google" id="ProtNLM"/>
    </source>
</evidence>
<dbReference type="InterPro" id="IPR007146">
    <property type="entry name" value="Sas10/Utp3/C1D"/>
</dbReference>
<evidence type="ECO:0000313" key="4">
    <source>
        <dbReference type="Proteomes" id="UP000827092"/>
    </source>
</evidence>
<protein>
    <recommendedName>
        <fullName evidence="5">Neuroguidin</fullName>
    </recommendedName>
</protein>
<feature type="region of interest" description="Disordered" evidence="2">
    <location>
        <begin position="133"/>
        <end position="154"/>
    </location>
</feature>
<dbReference type="PANTHER" id="PTHR13237:SF9">
    <property type="entry name" value="NEUROGUIDIN"/>
    <property type="match status" value="1"/>
</dbReference>
<organism evidence="3 4">
    <name type="scientific">Oedothorax gibbosus</name>
    <dbReference type="NCBI Taxonomy" id="931172"/>
    <lineage>
        <taxon>Eukaryota</taxon>
        <taxon>Metazoa</taxon>
        <taxon>Ecdysozoa</taxon>
        <taxon>Arthropoda</taxon>
        <taxon>Chelicerata</taxon>
        <taxon>Arachnida</taxon>
        <taxon>Araneae</taxon>
        <taxon>Araneomorphae</taxon>
        <taxon>Entelegynae</taxon>
        <taxon>Araneoidea</taxon>
        <taxon>Linyphiidae</taxon>
        <taxon>Erigoninae</taxon>
        <taxon>Oedothorax</taxon>
    </lineage>
</organism>
<feature type="region of interest" description="Disordered" evidence="2">
    <location>
        <begin position="270"/>
        <end position="300"/>
    </location>
</feature>
<sequence length="300" mass="34910">MDVNPSDLNLEDVQEALKLVKEVPTLATNVSQTVQNILEKFQNNELETDKGLSFLDLKNHALLNYVMNLTYIILQKLTGKKIENCSAIDRLVQLRIVLEKMRPIDEKLKYQIDKMQSAVVNGSIDSTDPLRYKANPDSLNVEDEEETQEKKKESDIYVPPKISAAYYDEDNTLEGRKKKILERSQKRALSSSVLYELQKEYDTGPEEIRETIDPYKIKLNQEMKERERYEEEYMLRLPMTKKQKHESRQLLTVTNFDAKFDDISALEMESNDVSLKKRSSGKKSKLSKKYGKKKGKKKHH</sequence>
<comment type="similarity">
    <text evidence="1">Belongs to the SAS10 family.</text>
</comment>
<dbReference type="Pfam" id="PF04000">
    <property type="entry name" value="Sas10_Utp3"/>
    <property type="match status" value="1"/>
</dbReference>
<evidence type="ECO:0000313" key="3">
    <source>
        <dbReference type="EMBL" id="KAG8176310.1"/>
    </source>
</evidence>
<dbReference type="Proteomes" id="UP000827092">
    <property type="component" value="Unassembled WGS sequence"/>
</dbReference>
<keyword evidence="4" id="KW-1185">Reference proteome</keyword>
<dbReference type="PANTHER" id="PTHR13237">
    <property type="entry name" value="SOMETHING ABOUT SILENCING PROTEIN 10-RELATED"/>
    <property type="match status" value="1"/>
</dbReference>
<comment type="caution">
    <text evidence="3">The sequence shown here is derived from an EMBL/GenBank/DDBJ whole genome shotgun (WGS) entry which is preliminary data.</text>
</comment>
<dbReference type="GO" id="GO:0032040">
    <property type="term" value="C:small-subunit processome"/>
    <property type="evidence" value="ECO:0007669"/>
    <property type="project" value="TreeGrafter"/>
</dbReference>
<reference evidence="3 4" key="1">
    <citation type="journal article" date="2022" name="Nat. Ecol. Evol.">
        <title>A masculinizing supergene underlies an exaggerated male reproductive morph in a spider.</title>
        <authorList>
            <person name="Hendrickx F."/>
            <person name="De Corte Z."/>
            <person name="Sonet G."/>
            <person name="Van Belleghem S.M."/>
            <person name="Kostlbacher S."/>
            <person name="Vangestel C."/>
        </authorList>
    </citation>
    <scope>NUCLEOTIDE SEQUENCE [LARGE SCALE GENOMIC DNA]</scope>
    <source>
        <strain evidence="3">W744_W776</strain>
    </source>
</reference>
<dbReference type="GO" id="GO:0000462">
    <property type="term" value="P:maturation of SSU-rRNA from tricistronic rRNA transcript (SSU-rRNA, 5.8S rRNA, LSU-rRNA)"/>
    <property type="evidence" value="ECO:0007669"/>
    <property type="project" value="TreeGrafter"/>
</dbReference>
<evidence type="ECO:0000256" key="1">
    <source>
        <dbReference type="ARBA" id="ARBA00010979"/>
    </source>
</evidence>
<evidence type="ECO:0000256" key="2">
    <source>
        <dbReference type="SAM" id="MobiDB-lite"/>
    </source>
</evidence>
<dbReference type="EMBL" id="JAFNEN010000896">
    <property type="protein sequence ID" value="KAG8176310.1"/>
    <property type="molecule type" value="Genomic_DNA"/>
</dbReference>
<name>A0AAV6TW67_9ARAC</name>